<dbReference type="GO" id="GO:0005737">
    <property type="term" value="C:cytoplasm"/>
    <property type="evidence" value="ECO:0007669"/>
    <property type="project" value="UniProtKB-SubCell"/>
</dbReference>
<comment type="subcellular location">
    <subcellularLocation>
        <location evidence="1">Cytoplasm</location>
    </subcellularLocation>
</comment>
<dbReference type="GO" id="GO:0004386">
    <property type="term" value="F:helicase activity"/>
    <property type="evidence" value="ECO:0007669"/>
    <property type="project" value="InterPro"/>
</dbReference>
<dbReference type="Pfam" id="PF20173">
    <property type="entry name" value="ZnF_RZ-type"/>
    <property type="match status" value="1"/>
</dbReference>
<feature type="zinc finger region" description="C3H1-type" evidence="7">
    <location>
        <begin position="44"/>
        <end position="71"/>
    </location>
</feature>
<evidence type="ECO:0000313" key="11">
    <source>
        <dbReference type="EMBL" id="EUC58490.1"/>
    </source>
</evidence>
<dbReference type="InterPro" id="IPR041679">
    <property type="entry name" value="DNA2/NAM7-like_C"/>
</dbReference>
<evidence type="ECO:0000256" key="4">
    <source>
        <dbReference type="ARBA" id="ARBA00022771"/>
    </source>
</evidence>
<dbReference type="InterPro" id="IPR045055">
    <property type="entry name" value="DNA2/NAM7-like"/>
</dbReference>
<evidence type="ECO:0000256" key="5">
    <source>
        <dbReference type="ARBA" id="ARBA00022833"/>
    </source>
</evidence>
<dbReference type="InterPro" id="IPR000571">
    <property type="entry name" value="Znf_CCCH"/>
</dbReference>
<evidence type="ECO:0000259" key="9">
    <source>
        <dbReference type="PROSITE" id="PS50103"/>
    </source>
</evidence>
<evidence type="ECO:0000256" key="6">
    <source>
        <dbReference type="ARBA" id="ARBA00022859"/>
    </source>
</evidence>
<evidence type="ECO:0000259" key="10">
    <source>
        <dbReference type="PROSITE" id="PS51981"/>
    </source>
</evidence>
<dbReference type="GO" id="GO:0031380">
    <property type="term" value="C:nuclear RNA-directed RNA polymerase complex"/>
    <property type="evidence" value="ECO:0007669"/>
    <property type="project" value="TreeGrafter"/>
</dbReference>
<accession>A0A0A1UI89</accession>
<dbReference type="GO" id="GO:0031048">
    <property type="term" value="P:regulatory ncRNA-mediated heterochromatin formation"/>
    <property type="evidence" value="ECO:0007669"/>
    <property type="project" value="TreeGrafter"/>
</dbReference>
<dbReference type="InterPro" id="IPR047187">
    <property type="entry name" value="SF1_C_Upf1"/>
</dbReference>
<feature type="domain" description="RZ-type" evidence="10">
    <location>
        <begin position="2272"/>
        <end position="2326"/>
    </location>
</feature>
<dbReference type="PANTHER" id="PTHR10887">
    <property type="entry name" value="DNA2/NAM7 HELICASE FAMILY"/>
    <property type="match status" value="1"/>
</dbReference>
<dbReference type="PROSITE" id="PS51981">
    <property type="entry name" value="ZF_RZ"/>
    <property type="match status" value="1"/>
</dbReference>
<dbReference type="SUPFAM" id="SSF52540">
    <property type="entry name" value="P-loop containing nucleoside triphosphate hydrolases"/>
    <property type="match status" value="1"/>
</dbReference>
<gene>
    <name evidence="11" type="ORF">RSOL_260250</name>
</gene>
<evidence type="ECO:0000313" key="12">
    <source>
        <dbReference type="Proteomes" id="UP000030108"/>
    </source>
</evidence>
<name>A0A0A1UI89_9AGAM</name>
<evidence type="ECO:0000256" key="1">
    <source>
        <dbReference type="ARBA" id="ARBA00004496"/>
    </source>
</evidence>
<dbReference type="SMART" id="SM00356">
    <property type="entry name" value="ZnF_C3H1"/>
    <property type="match status" value="1"/>
</dbReference>
<dbReference type="PROSITE" id="PS50103">
    <property type="entry name" value="ZF_C3H1"/>
    <property type="match status" value="1"/>
</dbReference>
<protein>
    <submittedName>
        <fullName evidence="11">NFX1-type zinc finger protein</fullName>
    </submittedName>
</protein>
<reference evidence="12" key="1">
    <citation type="journal article" date="2014" name="Genome Announc.">
        <title>Draft genome sequence of the plant-pathogenic soil fungus Rhizoctonia solani anastomosis group 3 strain Rhs1AP.</title>
        <authorList>
            <person name="Cubeta M.A."/>
            <person name="Thomas E."/>
            <person name="Dean R.A."/>
            <person name="Jabaji S."/>
            <person name="Neate S.M."/>
            <person name="Tavantzis S."/>
            <person name="Toda T."/>
            <person name="Vilgalys R."/>
            <person name="Bharathan N."/>
            <person name="Fedorova-Abrams N."/>
            <person name="Pakala S.B."/>
            <person name="Pakala S.M."/>
            <person name="Zafar N."/>
            <person name="Joardar V."/>
            <person name="Losada L."/>
            <person name="Nierman W.C."/>
        </authorList>
    </citation>
    <scope>NUCLEOTIDE SEQUENCE [LARGE SCALE GENOMIC DNA]</scope>
    <source>
        <strain evidence="12">AG-3</strain>
    </source>
</reference>
<dbReference type="CDD" id="cd18808">
    <property type="entry name" value="SF1_C_Upf1"/>
    <property type="match status" value="1"/>
</dbReference>
<feature type="region of interest" description="Disordered" evidence="8">
    <location>
        <begin position="1"/>
        <end position="50"/>
    </location>
</feature>
<dbReference type="Gene3D" id="3.40.50.300">
    <property type="entry name" value="P-loop containing nucleotide triphosphate hydrolases"/>
    <property type="match status" value="3"/>
</dbReference>
<evidence type="ECO:0000256" key="8">
    <source>
        <dbReference type="SAM" id="MobiDB-lite"/>
    </source>
</evidence>
<dbReference type="Pfam" id="PF13086">
    <property type="entry name" value="AAA_11"/>
    <property type="match status" value="1"/>
</dbReference>
<comment type="caution">
    <text evidence="11">The sequence shown here is derived from an EMBL/GenBank/DDBJ whole genome shotgun (WGS) entry which is preliminary data.</text>
</comment>
<keyword evidence="2" id="KW-0963">Cytoplasm</keyword>
<dbReference type="InterPro" id="IPR027417">
    <property type="entry name" value="P-loop_NTPase"/>
</dbReference>
<proteinExistence type="predicted"/>
<feature type="domain" description="C3H1-type" evidence="9">
    <location>
        <begin position="44"/>
        <end position="71"/>
    </location>
</feature>
<dbReference type="EMBL" id="JATN01000321">
    <property type="protein sequence ID" value="EUC58490.1"/>
    <property type="molecule type" value="Genomic_DNA"/>
</dbReference>
<dbReference type="GO" id="GO:0002376">
    <property type="term" value="P:immune system process"/>
    <property type="evidence" value="ECO:0007669"/>
    <property type="project" value="UniProtKB-KW"/>
</dbReference>
<dbReference type="GO" id="GO:0008270">
    <property type="term" value="F:zinc ion binding"/>
    <property type="evidence" value="ECO:0007669"/>
    <property type="project" value="UniProtKB-KW"/>
</dbReference>
<keyword evidence="3 7" id="KW-0479">Metal-binding</keyword>
<dbReference type="InterPro" id="IPR041677">
    <property type="entry name" value="DNA2/NAM7_AAA_11"/>
</dbReference>
<keyword evidence="4 7" id="KW-0863">Zinc-finger</keyword>
<dbReference type="OrthoDB" id="2423195at2759"/>
<dbReference type="Proteomes" id="UP000030108">
    <property type="component" value="Unassembled WGS sequence"/>
</dbReference>
<organism evidence="11 12">
    <name type="scientific">Rhizoctonia solani AG-3 Rhs1AP</name>
    <dbReference type="NCBI Taxonomy" id="1086054"/>
    <lineage>
        <taxon>Eukaryota</taxon>
        <taxon>Fungi</taxon>
        <taxon>Dikarya</taxon>
        <taxon>Basidiomycota</taxon>
        <taxon>Agaricomycotina</taxon>
        <taxon>Agaricomycetes</taxon>
        <taxon>Cantharellales</taxon>
        <taxon>Ceratobasidiaceae</taxon>
        <taxon>Rhizoctonia</taxon>
    </lineage>
</organism>
<sequence length="2326" mass="261111">MPPKARGGASGGRDRENPQSNATADPASRVNLTAGSAGRGGGTDPRDRPCPFLMRGNCKFGRQCQYSHTLTQPPAPKFPGLSNDDFSKVNLTQTPGQTFNSLKPYVNKSFRFQTPNQVYQFLSILCGANSQNSSWTAKDGQLHLHQIVEGGGIERIVDAIRFPKQYNRPYSFQRGYIPIFTYLASDWVVKSTMNSDINALYGLVHHNFQIIRDTVEKNLGKLMAARSFRDGTLAISGKQVFKVLFVTLFEYLTRFKEAPATNPGVRDFTEQIVTWFDEWLVGLSSNRPFQDECTTYEADKREFIIENLQRDKERILCIIQHGKPVIKDDEMSMPYELPNGADFEPVAILEQNVDHDGSGDFFATAPRHDNDFPEIEKIRVAPTRNELLCENSPYLPPNFFEAPHFHDPKSIDRLLDIQFRLLREELISPFRLAVHHIVEDLKTSETGSTILSELLADGGGRYVSPASSRESVRFSVFTGITFRPLALSNRGISAGIEFDTPPGKARSNQPGVRAEYWEQVSKKQLMQDGLVALIWRDHTGKLDIYVGTVASPARDLVDGSRTAEGHERLSIHVSFFDTEANLRIVQALQRRRDSSDTRVLIEAPVFYEGIRPFLEALKREPESLPFGKYLRLQSKEELARTVISPPMYSRTPGFTFELKDLYPSGAGVHSLKLNTRDPNSVANTRAQLIRASRLDPSQAEAVVDSLTREVALIQGPPGTGKSYTGLELIRVLVKNKITPILLVAFTNHALDHMLTGILDAEISTKLVRHKGNPPLGRSAGNVYRQMKEMETQMQQLMANILSHKVPTSHVEQRIAHAYPHHYGVLFNHIPAWVDNLILKPADLNDGWGMAGASSKQIKDHLIIDFWLNCRDLRFLETPGDKDAEKQAPIEVPNLTDFNALSESGTGEFRSCFLQDYMRKHGLGYVPTVPDTVRSLNSLLEDPKVWRMSRRERTLLYGTWTVEASDFTHGGQIEKFEKFRKAHMDISGQHKEIMNQLKAEILSRSDIVGCTTTGAAKLVSMLSGMGPKIMIVEEAGQVLESHILASLVGSVKHLILVGDPLQLRPNINSYKLATDNPKTGKLYRFDQSLMERLSSSGFPMSQIDVQRRMRPEISSLIRNTLYPNLKDNDRVLSYPNVRGMYKNMFFVSHTRKEAGGGADNVSKHNSVDMIYDLVVHLLKQGCYNKPGNIVILAAYLGQIPKLQRKLQDIVTIVIDERDAELLAQQTIDQEETATVQQVQLSQQVIIRTLDNFQGEEGEVIILSLIRNGGTPFNSEISSLEHVKGRSAIGFLKSLNRTNVGLSRAKHGLYIFGNAPELARGSEMWSNVLKELHSSECLGPKLPIACHRHPDYIQWIDRPGVIPRVSPKGGCLQQCGGALLCGHKCLSMVKFQPHDDDSYLSVAKKLPNCTHTTMMLCRQNPASVKCREQVSKELPHCQHRAVLPCSMDPAAHSCQEKVEKKLPNCAHTTTMACHKNPVSFKCQKQVSKELPGCQHHTILPCHVDPSTHSCQEKVEKELPSCKHRMRMFCHQDPVIKSLPLCGHPAQMLCFEDSKAYACREPVEQWFSNCSHHKPTVCHQLRDPSEIVCQTRLEKELPACGHRITMFCTEDTTKYQCQEQVQRKLLCGHPVTLPCHQPISDHTCQQRVQKELPFCEHWAPMPCHQDPKTYNCYKECGDTLVCCSGACLAQCGACHKLNPWETKSSVRNKHVKHGCQRRITCGHKCKAPCTEDHDCSGICTNKCQQACSHSRCNKKCSTPCSPCEKPCAWKCPHAECTSPCGMACIRLPCDKKCPKTLSCGHPCPSICGEPCEFQTCKPCSEEGTLAFIVDPVGQIHLRDLEDNATLDSVTITLPCRHIFTVKALDTITRIRDFYERNSHGEWTKAIMPDILAVHNRPTCPHCGGGIDSLRYGRILKNSNHSILQHSIACILSDELSEAERLLLQARDKLSQSVTEAVSSHQTGHHILQEKVDIALVADRNSPTNLDIVENLTRFHGFPSRCTMTWQKVVREIMKPYDIACRVTQKADPSAEAYEGLLARLYQAELNKSGGSTALTTDPEQHRLQQLAIKVAHVRIGHPRPHASDRFTVEAFWVTVEILLLLALAISKACEEKMQPNVEANITHWEKLAEFFLLRASADAEAAHRLADQSKSHSKAILCRLLILQTQYEHTAHRFRAAVRNRSLSDCKTRDEFVGTCARAIEVIREVQTSVPRDYQARVQKDLLAGVNATKADWVQVNFVEPSQKLLDAWNNLTQTIHIDNPEQLQQQASDRQLVMWEPVVQGYARLKRASHTGHFYQCPRGHPYTQKECTIILGTTWCPECGLAVGNVD</sequence>
<dbReference type="Pfam" id="PF13087">
    <property type="entry name" value="AAA_12"/>
    <property type="match status" value="1"/>
</dbReference>
<dbReference type="InterPro" id="IPR046439">
    <property type="entry name" value="ZF_RZ_dom"/>
</dbReference>
<evidence type="ECO:0000256" key="2">
    <source>
        <dbReference type="ARBA" id="ARBA00022490"/>
    </source>
</evidence>
<dbReference type="PANTHER" id="PTHR10887:SF341">
    <property type="entry name" value="NFX1-TYPE ZINC FINGER-CONTAINING PROTEIN 1"/>
    <property type="match status" value="1"/>
</dbReference>
<evidence type="ECO:0000256" key="3">
    <source>
        <dbReference type="ARBA" id="ARBA00022723"/>
    </source>
</evidence>
<evidence type="ECO:0000256" key="7">
    <source>
        <dbReference type="PROSITE-ProRule" id="PRU00723"/>
    </source>
</evidence>
<keyword evidence="6" id="KW-0391">Immunity</keyword>
<keyword evidence="5 7" id="KW-0862">Zinc</keyword>